<feature type="transmembrane region" description="Helical" evidence="7">
    <location>
        <begin position="131"/>
        <end position="150"/>
    </location>
</feature>
<reference evidence="8 9" key="1">
    <citation type="submission" date="2018-09" db="EMBL/GenBank/DDBJ databases">
        <authorList>
            <person name="Zhu H."/>
        </authorList>
    </citation>
    <scope>NUCLEOTIDE SEQUENCE [LARGE SCALE GENOMIC DNA]</scope>
    <source>
        <strain evidence="8 9">K2W22B-5</strain>
    </source>
</reference>
<feature type="transmembrane region" description="Helical" evidence="7">
    <location>
        <begin position="261"/>
        <end position="280"/>
    </location>
</feature>
<evidence type="ECO:0000256" key="2">
    <source>
        <dbReference type="ARBA" id="ARBA00007977"/>
    </source>
</evidence>
<gene>
    <name evidence="8" type="ORF">D3877_10545</name>
</gene>
<evidence type="ECO:0000313" key="9">
    <source>
        <dbReference type="Proteomes" id="UP000283458"/>
    </source>
</evidence>
<evidence type="ECO:0000256" key="1">
    <source>
        <dbReference type="ARBA" id="ARBA00004651"/>
    </source>
</evidence>
<feature type="transmembrane region" description="Helical" evidence="7">
    <location>
        <begin position="162"/>
        <end position="182"/>
    </location>
</feature>
<protein>
    <submittedName>
        <fullName evidence="8">YeiH family putative sulfate export transporter</fullName>
    </submittedName>
</protein>
<sequence>MIRIALFRAVPTFLARVTPGVALSAGLAVAAFALAQALGWRALSPLVLAVLLGMTARRLLGPGGREAARAGVAFTVRPLLRVAVVLLGAQVTVGRIGALGGAGLAVVAASLLASLWFTGWLGRALGVEPRLARLIGAGTSICGASAVLAVNSVTGAEEEDVAYAIACVTLCGTLSMLVYPLLAEALALNPHVFGLWAGASIHEVGQAVATAFQDGREAGETGTIAKLWRVALLAPVVVGMGATLARSVGSGPAAGPRPAPLPWFVAGFLILIAANSVGLVPETARGWAGQAAPFLLAMALGAMGLDADPAKLWARGPRPLLLGVGATLFLASFSLLGIVWLA</sequence>
<comment type="similarity">
    <text evidence="2">Belongs to the UPF0324 family.</text>
</comment>
<name>A0A418W5I0_9PROT</name>
<dbReference type="Proteomes" id="UP000283458">
    <property type="component" value="Unassembled WGS sequence"/>
</dbReference>
<dbReference type="AlphaFoldDB" id="A0A418W5I0"/>
<feature type="transmembrane region" description="Helical" evidence="7">
    <location>
        <begin position="287"/>
        <end position="305"/>
    </location>
</feature>
<comment type="caution">
    <text evidence="8">The sequence shown here is derived from an EMBL/GenBank/DDBJ whole genome shotgun (WGS) entry which is preliminary data.</text>
</comment>
<feature type="transmembrane region" description="Helical" evidence="7">
    <location>
        <begin position="99"/>
        <end position="119"/>
    </location>
</feature>
<dbReference type="OrthoDB" id="5393513at2"/>
<evidence type="ECO:0000313" key="8">
    <source>
        <dbReference type="EMBL" id="RJF85291.1"/>
    </source>
</evidence>
<keyword evidence="6 7" id="KW-0472">Membrane</keyword>
<dbReference type="EMBL" id="QYUL01000001">
    <property type="protein sequence ID" value="RJF85291.1"/>
    <property type="molecule type" value="Genomic_DNA"/>
</dbReference>
<dbReference type="InterPro" id="IPR018383">
    <property type="entry name" value="UPF0324_pro"/>
</dbReference>
<dbReference type="RefSeq" id="WP_119830917.1">
    <property type="nucleotide sequence ID" value="NZ_QYUL01000001.1"/>
</dbReference>
<comment type="subcellular location">
    <subcellularLocation>
        <location evidence="1">Cell membrane</location>
        <topology evidence="1">Multi-pass membrane protein</topology>
    </subcellularLocation>
</comment>
<keyword evidence="5 7" id="KW-1133">Transmembrane helix</keyword>
<dbReference type="GO" id="GO:0005886">
    <property type="term" value="C:plasma membrane"/>
    <property type="evidence" value="ECO:0007669"/>
    <property type="project" value="UniProtKB-SubCell"/>
</dbReference>
<dbReference type="PANTHER" id="PTHR30106:SF2">
    <property type="entry name" value="UPF0324 INNER MEMBRANE PROTEIN YEIH"/>
    <property type="match status" value="1"/>
</dbReference>
<evidence type="ECO:0000256" key="7">
    <source>
        <dbReference type="SAM" id="Phobius"/>
    </source>
</evidence>
<organism evidence="8 9">
    <name type="scientific">Azospirillum cavernae</name>
    <dbReference type="NCBI Taxonomy" id="2320860"/>
    <lineage>
        <taxon>Bacteria</taxon>
        <taxon>Pseudomonadati</taxon>
        <taxon>Pseudomonadota</taxon>
        <taxon>Alphaproteobacteria</taxon>
        <taxon>Rhodospirillales</taxon>
        <taxon>Azospirillaceae</taxon>
        <taxon>Azospirillum</taxon>
    </lineage>
</organism>
<dbReference type="PANTHER" id="PTHR30106">
    <property type="entry name" value="INNER MEMBRANE PROTEIN YEIH-RELATED"/>
    <property type="match status" value="1"/>
</dbReference>
<feature type="transmembrane region" description="Helical" evidence="7">
    <location>
        <begin position="320"/>
        <end position="341"/>
    </location>
</feature>
<accession>A0A418W5I0</accession>
<feature type="transmembrane region" description="Helical" evidence="7">
    <location>
        <begin position="43"/>
        <end position="60"/>
    </location>
</feature>
<feature type="transmembrane region" description="Helical" evidence="7">
    <location>
        <begin position="230"/>
        <end position="249"/>
    </location>
</feature>
<evidence type="ECO:0000256" key="5">
    <source>
        <dbReference type="ARBA" id="ARBA00022989"/>
    </source>
</evidence>
<keyword evidence="9" id="KW-1185">Reference proteome</keyword>
<proteinExistence type="inferred from homology"/>
<keyword evidence="3" id="KW-1003">Cell membrane</keyword>
<feature type="transmembrane region" description="Helical" evidence="7">
    <location>
        <begin position="72"/>
        <end position="93"/>
    </location>
</feature>
<dbReference type="Pfam" id="PF03601">
    <property type="entry name" value="Cons_hypoth698"/>
    <property type="match status" value="1"/>
</dbReference>
<keyword evidence="4 7" id="KW-0812">Transmembrane</keyword>
<evidence type="ECO:0000256" key="3">
    <source>
        <dbReference type="ARBA" id="ARBA00022475"/>
    </source>
</evidence>
<evidence type="ECO:0000256" key="4">
    <source>
        <dbReference type="ARBA" id="ARBA00022692"/>
    </source>
</evidence>
<evidence type="ECO:0000256" key="6">
    <source>
        <dbReference type="ARBA" id="ARBA00023136"/>
    </source>
</evidence>